<gene>
    <name evidence="2" type="ORF">P691DRAFT_758161</name>
</gene>
<comment type="caution">
    <text evidence="2">The sequence shown here is derived from an EMBL/GenBank/DDBJ whole genome shotgun (WGS) entry which is preliminary data.</text>
</comment>
<feature type="chain" id="PRO_5040324230" evidence="1">
    <location>
        <begin position="27"/>
        <end position="168"/>
    </location>
</feature>
<dbReference type="EMBL" id="MU151104">
    <property type="protein sequence ID" value="KAF9450496.1"/>
    <property type="molecule type" value="Genomic_DNA"/>
</dbReference>
<evidence type="ECO:0000256" key="1">
    <source>
        <dbReference type="SAM" id="SignalP"/>
    </source>
</evidence>
<proteinExistence type="predicted"/>
<name>A0A9P5XJU2_9AGAR</name>
<organism evidence="2 3">
    <name type="scientific">Macrolepiota fuliginosa MF-IS2</name>
    <dbReference type="NCBI Taxonomy" id="1400762"/>
    <lineage>
        <taxon>Eukaryota</taxon>
        <taxon>Fungi</taxon>
        <taxon>Dikarya</taxon>
        <taxon>Basidiomycota</taxon>
        <taxon>Agaricomycotina</taxon>
        <taxon>Agaricomycetes</taxon>
        <taxon>Agaricomycetidae</taxon>
        <taxon>Agaricales</taxon>
        <taxon>Agaricineae</taxon>
        <taxon>Agaricaceae</taxon>
        <taxon>Macrolepiota</taxon>
    </lineage>
</organism>
<keyword evidence="1" id="KW-0732">Signal</keyword>
<feature type="signal peptide" evidence="1">
    <location>
        <begin position="1"/>
        <end position="26"/>
    </location>
</feature>
<protein>
    <submittedName>
        <fullName evidence="2">Uncharacterized protein</fullName>
    </submittedName>
</protein>
<dbReference type="Proteomes" id="UP000807342">
    <property type="component" value="Unassembled WGS sequence"/>
</dbReference>
<evidence type="ECO:0000313" key="2">
    <source>
        <dbReference type="EMBL" id="KAF9450496.1"/>
    </source>
</evidence>
<dbReference type="AlphaFoldDB" id="A0A9P5XJU2"/>
<accession>A0A9P5XJU2</accession>
<keyword evidence="3" id="KW-1185">Reference proteome</keyword>
<evidence type="ECO:0000313" key="3">
    <source>
        <dbReference type="Proteomes" id="UP000807342"/>
    </source>
</evidence>
<reference evidence="2" key="1">
    <citation type="submission" date="2020-11" db="EMBL/GenBank/DDBJ databases">
        <authorList>
            <consortium name="DOE Joint Genome Institute"/>
            <person name="Ahrendt S."/>
            <person name="Riley R."/>
            <person name="Andreopoulos W."/>
            <person name="Labutti K."/>
            <person name="Pangilinan J."/>
            <person name="Ruiz-Duenas F.J."/>
            <person name="Barrasa J.M."/>
            <person name="Sanchez-Garcia M."/>
            <person name="Camarero S."/>
            <person name="Miyauchi S."/>
            <person name="Serrano A."/>
            <person name="Linde D."/>
            <person name="Babiker R."/>
            <person name="Drula E."/>
            <person name="Ayuso-Fernandez I."/>
            <person name="Pacheco R."/>
            <person name="Padilla G."/>
            <person name="Ferreira P."/>
            <person name="Barriuso J."/>
            <person name="Kellner H."/>
            <person name="Castanera R."/>
            <person name="Alfaro M."/>
            <person name="Ramirez L."/>
            <person name="Pisabarro A.G."/>
            <person name="Kuo A."/>
            <person name="Tritt A."/>
            <person name="Lipzen A."/>
            <person name="He G."/>
            <person name="Yan M."/>
            <person name="Ng V."/>
            <person name="Cullen D."/>
            <person name="Martin F."/>
            <person name="Rosso M.-N."/>
            <person name="Henrissat B."/>
            <person name="Hibbett D."/>
            <person name="Martinez A.T."/>
            <person name="Grigoriev I.V."/>
        </authorList>
    </citation>
    <scope>NUCLEOTIDE SEQUENCE</scope>
    <source>
        <strain evidence="2">MF-IS2</strain>
    </source>
</reference>
<sequence>MHFDYVIHTLILSQVILIWEINPGKCRNTNPSTDHPLRVPAAGGAFASDGLADSGIASHGGLCLLVGSQAAPTGCLSYLVALDCVASHSEYMSTLSHRCRFNGYADHNDAYTRYYSHSSCIQPPIGTCWDGQPFTLPGSSATASARSRPLRASPTLAHSPCIHPANAM</sequence>